<evidence type="ECO:0000313" key="3">
    <source>
        <dbReference type="EMBL" id="MQM23007.1"/>
    </source>
</evidence>
<protein>
    <recommendedName>
        <fullName evidence="2">GPI-anchored protein LLG1-like domain-containing protein</fullName>
    </recommendedName>
</protein>
<sequence>MARIHPCLLAVLFFIVAEFAFASISGSVFEAQSGWVGRKSLLQAKKRCPIDFEFMNYTMITSRCKGPDYPPKLCCKAFKEFACPYAKQLNDLSNDCASTMFSYINLYGHYPPGLFATLCREGKTGLSCPPHPA</sequence>
<dbReference type="PANTHER" id="PTHR31533:SF2">
    <property type="entry name" value="GPI-ANCHORED PROTEIN LLG1"/>
    <property type="match status" value="1"/>
</dbReference>
<keyword evidence="4" id="KW-1185">Reference proteome</keyword>
<reference evidence="3" key="1">
    <citation type="submission" date="2017-07" db="EMBL/GenBank/DDBJ databases">
        <title>Taro Niue Genome Assembly and Annotation.</title>
        <authorList>
            <person name="Atibalentja N."/>
            <person name="Keating K."/>
            <person name="Fields C.J."/>
        </authorList>
    </citation>
    <scope>NUCLEOTIDE SEQUENCE</scope>
    <source>
        <strain evidence="3">Niue_2</strain>
        <tissue evidence="3">Leaf</tissue>
    </source>
</reference>
<keyword evidence="1" id="KW-0732">Signal</keyword>
<name>A0A843XW77_COLES</name>
<dbReference type="SMR" id="A0A843XW77"/>
<comment type="caution">
    <text evidence="3">The sequence shown here is derived from an EMBL/GenBank/DDBJ whole genome shotgun (WGS) entry which is preliminary data.</text>
</comment>
<dbReference type="Pfam" id="PF26578">
    <property type="entry name" value="LLG1"/>
    <property type="match status" value="1"/>
</dbReference>
<dbReference type="Proteomes" id="UP000652761">
    <property type="component" value="Unassembled WGS sequence"/>
</dbReference>
<organism evidence="3 4">
    <name type="scientific">Colocasia esculenta</name>
    <name type="common">Wild taro</name>
    <name type="synonym">Arum esculentum</name>
    <dbReference type="NCBI Taxonomy" id="4460"/>
    <lineage>
        <taxon>Eukaryota</taxon>
        <taxon>Viridiplantae</taxon>
        <taxon>Streptophyta</taxon>
        <taxon>Embryophyta</taxon>
        <taxon>Tracheophyta</taxon>
        <taxon>Spermatophyta</taxon>
        <taxon>Magnoliopsida</taxon>
        <taxon>Liliopsida</taxon>
        <taxon>Araceae</taxon>
        <taxon>Aroideae</taxon>
        <taxon>Colocasieae</taxon>
        <taxon>Colocasia</taxon>
    </lineage>
</organism>
<evidence type="ECO:0000256" key="1">
    <source>
        <dbReference type="SAM" id="SignalP"/>
    </source>
</evidence>
<evidence type="ECO:0000259" key="2">
    <source>
        <dbReference type="Pfam" id="PF26578"/>
    </source>
</evidence>
<proteinExistence type="predicted"/>
<dbReference type="InterPro" id="IPR058888">
    <property type="entry name" value="LLG1-like"/>
</dbReference>
<accession>A0A843XW77</accession>
<dbReference type="OrthoDB" id="585255at2759"/>
<feature type="domain" description="GPI-anchored protein LLG1-like" evidence="2">
    <location>
        <begin position="50"/>
        <end position="126"/>
    </location>
</feature>
<dbReference type="AlphaFoldDB" id="A0A843XW77"/>
<gene>
    <name evidence="3" type="ORF">Taro_056069</name>
</gene>
<feature type="signal peptide" evidence="1">
    <location>
        <begin position="1"/>
        <end position="22"/>
    </location>
</feature>
<dbReference type="PANTHER" id="PTHR31533">
    <property type="entry name" value="GPI-ANCHORED PROTEIN LLG1-RELATED-RELATED"/>
    <property type="match status" value="1"/>
</dbReference>
<feature type="chain" id="PRO_5033013398" description="GPI-anchored protein LLG1-like domain-containing protein" evidence="1">
    <location>
        <begin position="23"/>
        <end position="133"/>
    </location>
</feature>
<evidence type="ECO:0000313" key="4">
    <source>
        <dbReference type="Proteomes" id="UP000652761"/>
    </source>
</evidence>
<dbReference type="EMBL" id="NMUH01014728">
    <property type="protein sequence ID" value="MQM23007.1"/>
    <property type="molecule type" value="Genomic_DNA"/>
</dbReference>
<dbReference type="InterPro" id="IPR039307">
    <property type="entry name" value="LORELEI-like"/>
</dbReference>